<comment type="pathway">
    <text evidence="8">Protein modification; lipoprotein biosynthesis (N-acyl transfer).</text>
</comment>
<protein>
    <recommendedName>
        <fullName evidence="8">Apolipoprotein N-acyltransferase</fullName>
        <shortName evidence="8">ALP N-acyltransferase</shortName>
        <ecNumber evidence="8">2.3.1.269</ecNumber>
    </recommendedName>
</protein>
<sequence>MINVLLSAVLTALSMPGMLWGGLIWIALVPLFLELNRSNLVSGTLKSFLFGYIYLLLAHYWVFPVLSVNVPEVLNSFPPFVGGMTFFLMGLIMAVSFLGFGFIYSLYSKKFQDSLLLKSVFVATLYTIFEYLRGLGPLGFTGGRLSDALVDQKGLLQLSSLGGPLLLIFIVAFVNALIAARVGERRRGRPMFVVTLLLAIFVINGAVERFIPVVDFDPEYSKEIVAIQTNFPQSIKYNGSIQETLKVVEEALEEVPDGSIVVLPEATFMNDIRHNYVGKELIDICERKQIELFIGFPTFNEGTHNQIRVVSGDGFSSESYAKIKLTPFAEFLPWPRLFGVFGFLRFLDFFTPGNEYTVFTLNDQRIGTQICFDSYYSSISRGLTKNGSFILITSTNDGWFSFDSGLNYHLSKSVIRAVENRRFVLQVSNTGITALIDPYGRIIKSLPTAKEKNVDFLVSTFEYLPLAGQSFYTRHGDWLFYILLIVALIMIVFGGILF</sequence>
<evidence type="ECO:0000256" key="1">
    <source>
        <dbReference type="ARBA" id="ARBA00004651"/>
    </source>
</evidence>
<dbReference type="STRING" id="521045.Kole_2143"/>
<evidence type="ECO:0000313" key="10">
    <source>
        <dbReference type="EMBL" id="ACR80820.1"/>
    </source>
</evidence>
<evidence type="ECO:0000256" key="6">
    <source>
        <dbReference type="ARBA" id="ARBA00023136"/>
    </source>
</evidence>
<dbReference type="CDD" id="cd07571">
    <property type="entry name" value="ALP_N-acyl_transferase"/>
    <property type="match status" value="1"/>
</dbReference>
<keyword evidence="11" id="KW-1185">Reference proteome</keyword>
<comment type="subcellular location">
    <subcellularLocation>
        <location evidence="8">Cell inner membrane</location>
        <topology evidence="8">Multi-pass membrane protein</topology>
    </subcellularLocation>
    <subcellularLocation>
        <location evidence="1">Cell membrane</location>
        <topology evidence="1">Multi-pass membrane protein</topology>
    </subcellularLocation>
</comment>
<feature type="domain" description="CN hydrolase" evidence="9">
    <location>
        <begin position="227"/>
        <end position="463"/>
    </location>
</feature>
<comment type="catalytic activity">
    <reaction evidence="8">
        <text>N-terminal S-1,2-diacyl-sn-glyceryl-L-cysteinyl-[lipoprotein] + a glycerophospholipid = N-acyl-S-1,2-diacyl-sn-glyceryl-L-cysteinyl-[lipoprotein] + a 2-acyl-sn-glycero-3-phospholipid + H(+)</text>
        <dbReference type="Rhea" id="RHEA:48228"/>
        <dbReference type="Rhea" id="RHEA-COMP:14681"/>
        <dbReference type="Rhea" id="RHEA-COMP:14684"/>
        <dbReference type="ChEBI" id="CHEBI:15378"/>
        <dbReference type="ChEBI" id="CHEBI:136912"/>
        <dbReference type="ChEBI" id="CHEBI:140656"/>
        <dbReference type="ChEBI" id="CHEBI:140657"/>
        <dbReference type="ChEBI" id="CHEBI:140660"/>
        <dbReference type="EC" id="2.3.1.269"/>
    </reaction>
</comment>
<dbReference type="InterPro" id="IPR036526">
    <property type="entry name" value="C-N_Hydrolase_sf"/>
</dbReference>
<dbReference type="HOGENOM" id="CLU_019563_1_2_0"/>
<dbReference type="Gene3D" id="3.60.110.10">
    <property type="entry name" value="Carbon-nitrogen hydrolase"/>
    <property type="match status" value="1"/>
</dbReference>
<keyword evidence="3 8" id="KW-0808">Transferase</keyword>
<dbReference type="Pfam" id="PF20154">
    <property type="entry name" value="LNT_N"/>
    <property type="match status" value="1"/>
</dbReference>
<feature type="transmembrane region" description="Helical" evidence="8">
    <location>
        <begin position="6"/>
        <end position="33"/>
    </location>
</feature>
<evidence type="ECO:0000313" key="11">
    <source>
        <dbReference type="Proteomes" id="UP000002382"/>
    </source>
</evidence>
<evidence type="ECO:0000256" key="8">
    <source>
        <dbReference type="HAMAP-Rule" id="MF_01148"/>
    </source>
</evidence>
<dbReference type="PANTHER" id="PTHR38686:SF1">
    <property type="entry name" value="APOLIPOPROTEIN N-ACYLTRANSFERASE"/>
    <property type="match status" value="1"/>
</dbReference>
<keyword evidence="6 8" id="KW-0472">Membrane</keyword>
<dbReference type="AlphaFoldDB" id="C5CIN7"/>
<dbReference type="SUPFAM" id="SSF56317">
    <property type="entry name" value="Carbon-nitrogen hydrolase"/>
    <property type="match status" value="1"/>
</dbReference>
<dbReference type="eggNOG" id="COG0815">
    <property type="taxonomic scope" value="Bacteria"/>
</dbReference>
<feature type="transmembrane region" description="Helical" evidence="8">
    <location>
        <begin position="190"/>
        <end position="207"/>
    </location>
</feature>
<reference evidence="10 11" key="1">
    <citation type="submission" date="2009-06" db="EMBL/GenBank/DDBJ databases">
        <title>Complete sequence of Thermotogales bacterium TBF 19.5.1.</title>
        <authorList>
            <consortium name="US DOE Joint Genome Institute"/>
            <person name="Lucas S."/>
            <person name="Copeland A."/>
            <person name="Lapidus A."/>
            <person name="Glavina del Rio T."/>
            <person name="Tice H."/>
            <person name="Bruce D."/>
            <person name="Goodwin L."/>
            <person name="Pitluck S."/>
            <person name="Chertkov O."/>
            <person name="Brettin T."/>
            <person name="Detter J.C."/>
            <person name="Han C."/>
            <person name="Schmutz J."/>
            <person name="Larimer F."/>
            <person name="Land M."/>
            <person name="Hauser L."/>
            <person name="Kyrpides N."/>
            <person name="Ovchinnikova G."/>
            <person name="Noll K."/>
        </authorList>
    </citation>
    <scope>NUCLEOTIDE SEQUENCE [LARGE SCALE GENOMIC DNA]</scope>
    <source>
        <strain evidence="11">ATCC BAA-1733 / DSM 21960 / TBF 19.5.1</strain>
    </source>
</reference>
<dbReference type="GO" id="GO:0042158">
    <property type="term" value="P:lipoprotein biosynthetic process"/>
    <property type="evidence" value="ECO:0007669"/>
    <property type="project" value="UniProtKB-UniRule"/>
</dbReference>
<dbReference type="RefSeq" id="WP_015869461.1">
    <property type="nucleotide sequence ID" value="NC_012785.1"/>
</dbReference>
<feature type="transmembrane region" description="Helical" evidence="8">
    <location>
        <begin position="154"/>
        <end position="178"/>
    </location>
</feature>
<dbReference type="PROSITE" id="PS50263">
    <property type="entry name" value="CN_HYDROLASE"/>
    <property type="match status" value="1"/>
</dbReference>
<evidence type="ECO:0000259" key="9">
    <source>
        <dbReference type="PROSITE" id="PS50263"/>
    </source>
</evidence>
<dbReference type="GO" id="GO:0005886">
    <property type="term" value="C:plasma membrane"/>
    <property type="evidence" value="ECO:0007669"/>
    <property type="project" value="UniProtKB-SubCell"/>
</dbReference>
<gene>
    <name evidence="8" type="primary">lnt</name>
    <name evidence="10" type="ordered locus">Kole_2143</name>
</gene>
<comment type="similarity">
    <text evidence="8">Belongs to the CN hydrolase family. Apolipoprotein N-acyltransferase subfamily.</text>
</comment>
<dbReference type="InterPro" id="IPR004563">
    <property type="entry name" value="Apolipo_AcylTrfase"/>
</dbReference>
<dbReference type="OrthoDB" id="9811121at2"/>
<dbReference type="KEGG" id="kol:Kole_2143"/>
<feature type="transmembrane region" description="Helical" evidence="8">
    <location>
        <begin position="83"/>
        <end position="103"/>
    </location>
</feature>
<organism evidence="10 11">
    <name type="scientific">Kosmotoga olearia (strain ATCC BAA-1733 / DSM 21960 / TBF 19.5.1)</name>
    <dbReference type="NCBI Taxonomy" id="521045"/>
    <lineage>
        <taxon>Bacteria</taxon>
        <taxon>Thermotogati</taxon>
        <taxon>Thermotogota</taxon>
        <taxon>Thermotogae</taxon>
        <taxon>Kosmotogales</taxon>
        <taxon>Kosmotogaceae</taxon>
        <taxon>Kosmotoga</taxon>
    </lineage>
</organism>
<proteinExistence type="inferred from homology"/>
<feature type="transmembrane region" description="Helical" evidence="8">
    <location>
        <begin position="115"/>
        <end position="134"/>
    </location>
</feature>
<dbReference type="GO" id="GO:0016410">
    <property type="term" value="F:N-acyltransferase activity"/>
    <property type="evidence" value="ECO:0007669"/>
    <property type="project" value="UniProtKB-UniRule"/>
</dbReference>
<name>C5CIN7_KOSOT</name>
<evidence type="ECO:0000256" key="3">
    <source>
        <dbReference type="ARBA" id="ARBA00022679"/>
    </source>
</evidence>
<dbReference type="InterPro" id="IPR045378">
    <property type="entry name" value="LNT_N"/>
</dbReference>
<feature type="transmembrane region" description="Helical" evidence="8">
    <location>
        <begin position="45"/>
        <end position="63"/>
    </location>
</feature>
<evidence type="ECO:0000256" key="4">
    <source>
        <dbReference type="ARBA" id="ARBA00022692"/>
    </source>
</evidence>
<dbReference type="HAMAP" id="MF_01148">
    <property type="entry name" value="Lnt"/>
    <property type="match status" value="1"/>
</dbReference>
<dbReference type="EMBL" id="CP001634">
    <property type="protein sequence ID" value="ACR80820.1"/>
    <property type="molecule type" value="Genomic_DNA"/>
</dbReference>
<dbReference type="PANTHER" id="PTHR38686">
    <property type="entry name" value="APOLIPOPROTEIN N-ACYLTRANSFERASE"/>
    <property type="match status" value="1"/>
</dbReference>
<reference evidence="10 11" key="2">
    <citation type="journal article" date="2011" name="J. Bacteriol.">
        <title>Genome Sequence of Kosmotoga olearia Strain TBF 19.5.1, a Thermophilic Bacterium with a Wide Growth Temperature Range, Isolated from the Troll B Oil Platform in the North Sea.</title>
        <authorList>
            <person name="Swithers K.S."/>
            <person name="Dipippo J.L."/>
            <person name="Bruce D.C."/>
            <person name="Detter C."/>
            <person name="Tapia R."/>
            <person name="Han S."/>
            <person name="Goodwin L.A."/>
            <person name="Han J."/>
            <person name="Woyke T."/>
            <person name="Pitluck S."/>
            <person name="Pennacchio L."/>
            <person name="Nolan M."/>
            <person name="Mikhailova N."/>
            <person name="Land M.L."/>
            <person name="Nesbo C.L."/>
            <person name="Gogarten J.P."/>
            <person name="Noll K.M."/>
        </authorList>
    </citation>
    <scope>NUCLEOTIDE SEQUENCE [LARGE SCALE GENOMIC DNA]</scope>
    <source>
        <strain evidence="11">ATCC BAA-1733 / DSM 21960 / TBF 19.5.1</strain>
    </source>
</reference>
<keyword evidence="8" id="KW-0997">Cell inner membrane</keyword>
<dbReference type="EC" id="2.3.1.269" evidence="8"/>
<keyword evidence="2 8" id="KW-1003">Cell membrane</keyword>
<keyword evidence="7 8" id="KW-0012">Acyltransferase</keyword>
<evidence type="ECO:0000256" key="7">
    <source>
        <dbReference type="ARBA" id="ARBA00023315"/>
    </source>
</evidence>
<dbReference type="InterPro" id="IPR003010">
    <property type="entry name" value="C-N_Hydrolase"/>
</dbReference>
<evidence type="ECO:0000256" key="2">
    <source>
        <dbReference type="ARBA" id="ARBA00022475"/>
    </source>
</evidence>
<dbReference type="Proteomes" id="UP000002382">
    <property type="component" value="Chromosome"/>
</dbReference>
<keyword evidence="5 8" id="KW-1133">Transmembrane helix</keyword>
<evidence type="ECO:0000256" key="5">
    <source>
        <dbReference type="ARBA" id="ARBA00022989"/>
    </source>
</evidence>
<dbReference type="UniPathway" id="UPA00666"/>
<keyword evidence="4 8" id="KW-0812">Transmembrane</keyword>
<accession>C5CIN7</accession>
<comment type="function">
    <text evidence="8">Catalyzes the phospholipid dependent N-acylation of the N-terminal cysteine of apolipoprotein, the last step in lipoprotein maturation.</text>
</comment>
<feature type="transmembrane region" description="Helical" evidence="8">
    <location>
        <begin position="478"/>
        <end position="497"/>
    </location>
</feature>
<dbReference type="NCBIfam" id="TIGR00546">
    <property type="entry name" value="lnt"/>
    <property type="match status" value="1"/>
</dbReference>
<dbReference type="Pfam" id="PF00795">
    <property type="entry name" value="CN_hydrolase"/>
    <property type="match status" value="1"/>
</dbReference>